<dbReference type="GO" id="GO:0005543">
    <property type="term" value="F:phospholipid binding"/>
    <property type="evidence" value="ECO:0007669"/>
    <property type="project" value="TreeGrafter"/>
</dbReference>
<keyword evidence="5 11" id="KW-0444">Lipid biosynthesis</keyword>
<evidence type="ECO:0000313" key="13">
    <source>
        <dbReference type="Proteomes" id="UP000238541"/>
    </source>
</evidence>
<comment type="pathway">
    <text evidence="11">Bacterial outer membrane biogenesis; LPS lipid A biosynthesis.</text>
</comment>
<dbReference type="GO" id="GO:0008915">
    <property type="term" value="F:lipid-A-disaccharide synthase activity"/>
    <property type="evidence" value="ECO:0007669"/>
    <property type="project" value="UniProtKB-UniRule"/>
</dbReference>
<keyword evidence="13" id="KW-1185">Reference proteome</keyword>
<dbReference type="EC" id="2.4.1.182" evidence="3 11"/>
<evidence type="ECO:0000256" key="7">
    <source>
        <dbReference type="ARBA" id="ARBA00022676"/>
    </source>
</evidence>
<keyword evidence="9 11" id="KW-0443">Lipid metabolism</keyword>
<keyword evidence="8 11" id="KW-0808">Transferase</keyword>
<evidence type="ECO:0000256" key="3">
    <source>
        <dbReference type="ARBA" id="ARBA00012687"/>
    </source>
</evidence>
<gene>
    <name evidence="11" type="primary">lpxB</name>
    <name evidence="12" type="ORF">CD175_23280</name>
</gene>
<dbReference type="GO" id="GO:0016020">
    <property type="term" value="C:membrane"/>
    <property type="evidence" value="ECO:0007669"/>
    <property type="project" value="GOC"/>
</dbReference>
<evidence type="ECO:0000256" key="5">
    <source>
        <dbReference type="ARBA" id="ARBA00022516"/>
    </source>
</evidence>
<keyword evidence="6 11" id="KW-0441">Lipid A biosynthesis</keyword>
<dbReference type="HAMAP" id="MF_00392">
    <property type="entry name" value="LpxB"/>
    <property type="match status" value="1"/>
</dbReference>
<protein>
    <recommendedName>
        <fullName evidence="4 11">Lipid-A-disaccharide synthase</fullName>
        <ecNumber evidence="3 11">2.4.1.182</ecNumber>
    </recommendedName>
</protein>
<sequence>MANLRIALVAGEASGDILGAGLMRALKARHPAVEFIGVGGPLMQAEGLTSYFPMERLSVMGLVEVLGRLRELLARRKKLVADLIAAKPDVFIGIDAPDFNLNIELKLRQAGIKTVHYVSPSVWAWRQKRVLKIREGCDLMLTLFPFEAKFYEEKGVPVRFVGHTLADAIPLEADRAAARAELGLPDGPLVALMPGSRGGEVGRLGALFLDTAQRLQVLRPGVRFVMPCASAQRRAQLEELLAGRDLPLTLLDGQSHLALAACNAVLIASGTATLEALLYKRPMVVAYRLAPLTFWILKRMVKSPYISLPNLLAQRLLVPELLQDDATVEALAQTLSPLIEGGEEQTRGFDEIHRTLRLDASNQAADAVLKLIGQVE</sequence>
<evidence type="ECO:0000256" key="2">
    <source>
        <dbReference type="ARBA" id="ARBA00007868"/>
    </source>
</evidence>
<keyword evidence="7 11" id="KW-0328">Glycosyltransferase</keyword>
<evidence type="ECO:0000256" key="1">
    <source>
        <dbReference type="ARBA" id="ARBA00002056"/>
    </source>
</evidence>
<name>A0A2S6FGH9_9PSED</name>
<accession>A0A2S6FGH9</accession>
<evidence type="ECO:0000256" key="8">
    <source>
        <dbReference type="ARBA" id="ARBA00022679"/>
    </source>
</evidence>
<evidence type="ECO:0000256" key="6">
    <source>
        <dbReference type="ARBA" id="ARBA00022556"/>
    </source>
</evidence>
<dbReference type="RefSeq" id="WP_104450673.1">
    <property type="nucleotide sequence ID" value="NZ_JBLZZR010000171.1"/>
</dbReference>
<dbReference type="Pfam" id="PF02684">
    <property type="entry name" value="LpxB"/>
    <property type="match status" value="1"/>
</dbReference>
<dbReference type="Proteomes" id="UP000238541">
    <property type="component" value="Unassembled WGS sequence"/>
</dbReference>
<comment type="caution">
    <text evidence="12">The sequence shown here is derived from an EMBL/GenBank/DDBJ whole genome shotgun (WGS) entry which is preliminary data.</text>
</comment>
<organism evidence="12 13">
    <name type="scientific">Pseudomonas laurylsulfatiphila</name>
    <dbReference type="NCBI Taxonomy" id="2011015"/>
    <lineage>
        <taxon>Bacteria</taxon>
        <taxon>Pseudomonadati</taxon>
        <taxon>Pseudomonadota</taxon>
        <taxon>Gammaproteobacteria</taxon>
        <taxon>Pseudomonadales</taxon>
        <taxon>Pseudomonadaceae</taxon>
        <taxon>Pseudomonas</taxon>
    </lineage>
</organism>
<evidence type="ECO:0000313" key="12">
    <source>
        <dbReference type="EMBL" id="PPK36537.1"/>
    </source>
</evidence>
<evidence type="ECO:0000256" key="4">
    <source>
        <dbReference type="ARBA" id="ARBA00020902"/>
    </source>
</evidence>
<dbReference type="AlphaFoldDB" id="A0A2S6FGH9"/>
<dbReference type="GO" id="GO:0009245">
    <property type="term" value="P:lipid A biosynthetic process"/>
    <property type="evidence" value="ECO:0007669"/>
    <property type="project" value="UniProtKB-UniRule"/>
</dbReference>
<dbReference type="NCBIfam" id="TIGR00215">
    <property type="entry name" value="lpxB"/>
    <property type="match status" value="1"/>
</dbReference>
<comment type="function">
    <text evidence="1 11">Condensation of UDP-2,3-diacylglucosamine and 2,3-diacylglucosamine-1-phosphate to form lipid A disaccharide, a precursor of lipid A, a phosphorylated glycolipid that anchors the lipopolysaccharide to the outer membrane of the cell.</text>
</comment>
<evidence type="ECO:0000256" key="10">
    <source>
        <dbReference type="ARBA" id="ARBA00048975"/>
    </source>
</evidence>
<dbReference type="PANTHER" id="PTHR30372">
    <property type="entry name" value="LIPID-A-DISACCHARIDE SYNTHASE"/>
    <property type="match status" value="1"/>
</dbReference>
<comment type="catalytic activity">
    <reaction evidence="10 11">
        <text>a lipid X + a UDP-2-N,3-O-bis[(3R)-3-hydroxyacyl]-alpha-D-glucosamine = a lipid A disaccharide + UDP + H(+)</text>
        <dbReference type="Rhea" id="RHEA:67828"/>
        <dbReference type="ChEBI" id="CHEBI:15378"/>
        <dbReference type="ChEBI" id="CHEBI:58223"/>
        <dbReference type="ChEBI" id="CHEBI:137748"/>
        <dbReference type="ChEBI" id="CHEBI:176338"/>
        <dbReference type="ChEBI" id="CHEBI:176343"/>
        <dbReference type="EC" id="2.4.1.182"/>
    </reaction>
</comment>
<dbReference type="EMBL" id="NIRS01000006">
    <property type="protein sequence ID" value="PPK36537.1"/>
    <property type="molecule type" value="Genomic_DNA"/>
</dbReference>
<comment type="similarity">
    <text evidence="2 11">Belongs to the LpxB family.</text>
</comment>
<proteinExistence type="inferred from homology"/>
<dbReference type="InterPro" id="IPR003835">
    <property type="entry name" value="Glyco_trans_19"/>
</dbReference>
<reference evidence="13" key="1">
    <citation type="submission" date="2017-06" db="EMBL/GenBank/DDBJ databases">
        <authorList>
            <person name="Furmanczyk E.M."/>
        </authorList>
    </citation>
    <scope>NUCLEOTIDE SEQUENCE [LARGE SCALE GENOMIC DNA]</scope>
    <source>
        <strain evidence="13">AP3_16</strain>
    </source>
</reference>
<evidence type="ECO:0000256" key="11">
    <source>
        <dbReference type="HAMAP-Rule" id="MF_00392"/>
    </source>
</evidence>
<dbReference type="UniPathway" id="UPA00973"/>
<dbReference type="SUPFAM" id="SSF53756">
    <property type="entry name" value="UDP-Glycosyltransferase/glycogen phosphorylase"/>
    <property type="match status" value="1"/>
</dbReference>
<evidence type="ECO:0000256" key="9">
    <source>
        <dbReference type="ARBA" id="ARBA00023098"/>
    </source>
</evidence>
<dbReference type="PANTHER" id="PTHR30372:SF4">
    <property type="entry name" value="LIPID-A-DISACCHARIDE SYNTHASE, MITOCHONDRIAL-RELATED"/>
    <property type="match status" value="1"/>
</dbReference>